<accession>A0A0E9Q499</accession>
<sequence length="23" mass="2737">MTNCTLQDKSYLPLDWKQLSNTH</sequence>
<proteinExistence type="predicted"/>
<reference evidence="1" key="1">
    <citation type="submission" date="2014-11" db="EMBL/GenBank/DDBJ databases">
        <authorList>
            <person name="Amaro Gonzalez C."/>
        </authorList>
    </citation>
    <scope>NUCLEOTIDE SEQUENCE</scope>
</reference>
<dbReference type="AlphaFoldDB" id="A0A0E9Q499"/>
<dbReference type="EMBL" id="GBXM01097250">
    <property type="protein sequence ID" value="JAH11327.1"/>
    <property type="molecule type" value="Transcribed_RNA"/>
</dbReference>
<evidence type="ECO:0000313" key="1">
    <source>
        <dbReference type="EMBL" id="JAH11327.1"/>
    </source>
</evidence>
<name>A0A0E9Q499_ANGAN</name>
<protein>
    <submittedName>
        <fullName evidence="1">Uncharacterized protein</fullName>
    </submittedName>
</protein>
<organism evidence="1">
    <name type="scientific">Anguilla anguilla</name>
    <name type="common">European freshwater eel</name>
    <name type="synonym">Muraena anguilla</name>
    <dbReference type="NCBI Taxonomy" id="7936"/>
    <lineage>
        <taxon>Eukaryota</taxon>
        <taxon>Metazoa</taxon>
        <taxon>Chordata</taxon>
        <taxon>Craniata</taxon>
        <taxon>Vertebrata</taxon>
        <taxon>Euteleostomi</taxon>
        <taxon>Actinopterygii</taxon>
        <taxon>Neopterygii</taxon>
        <taxon>Teleostei</taxon>
        <taxon>Anguilliformes</taxon>
        <taxon>Anguillidae</taxon>
        <taxon>Anguilla</taxon>
    </lineage>
</organism>
<reference evidence="1" key="2">
    <citation type="journal article" date="2015" name="Fish Shellfish Immunol.">
        <title>Early steps in the European eel (Anguilla anguilla)-Vibrio vulnificus interaction in the gills: Role of the RtxA13 toxin.</title>
        <authorList>
            <person name="Callol A."/>
            <person name="Pajuelo D."/>
            <person name="Ebbesson L."/>
            <person name="Teles M."/>
            <person name="MacKenzie S."/>
            <person name="Amaro C."/>
        </authorList>
    </citation>
    <scope>NUCLEOTIDE SEQUENCE</scope>
</reference>